<name>A0A2P7EFA1_9SYNE</name>
<dbReference type="Proteomes" id="UP000240206">
    <property type="component" value="Unassembled WGS sequence"/>
</dbReference>
<proteinExistence type="predicted"/>
<comment type="caution">
    <text evidence="1">The sequence shown here is derived from an EMBL/GenBank/DDBJ whole genome shotgun (WGS) entry which is preliminary data.</text>
</comment>
<gene>
    <name evidence="1" type="ORF">C7K08_05640</name>
</gene>
<organism evidence="1 2">
    <name type="scientific">Synechococcus lacustris str. Tous</name>
    <dbReference type="NCBI Taxonomy" id="1910958"/>
    <lineage>
        <taxon>Bacteria</taxon>
        <taxon>Bacillati</taxon>
        <taxon>Cyanobacteriota</taxon>
        <taxon>Cyanophyceae</taxon>
        <taxon>Synechococcales</taxon>
        <taxon>Synechococcaceae</taxon>
        <taxon>Synechococcus</taxon>
    </lineage>
</organism>
<dbReference type="AlphaFoldDB" id="A0A2P7EFA1"/>
<protein>
    <submittedName>
        <fullName evidence="1">Uncharacterized protein</fullName>
    </submittedName>
</protein>
<dbReference type="STRING" id="1910958.BTM30_06705"/>
<evidence type="ECO:0000313" key="2">
    <source>
        <dbReference type="Proteomes" id="UP000240206"/>
    </source>
</evidence>
<accession>A0A2P7EFA1</accession>
<evidence type="ECO:0000313" key="1">
    <source>
        <dbReference type="EMBL" id="PSI01870.1"/>
    </source>
</evidence>
<reference evidence="2" key="1">
    <citation type="submission" date="2018-03" db="EMBL/GenBank/DDBJ databases">
        <title>Ecological and genomic features of two cosmopolitan and abundant freshwater picocyanobacteria.</title>
        <authorList>
            <person name="Cabello-Yeves P.J."/>
            <person name="Picazo A."/>
            <person name="Camacho A."/>
            <person name="Callieri C."/>
            <person name="Rosselli R."/>
            <person name="Roda-Garcia J."/>
            <person name="Coutinho F.H."/>
            <person name="Rodriguez-Valera F."/>
        </authorList>
    </citation>
    <scope>NUCLEOTIDE SEQUENCE [LARGE SCALE GENOMIC DNA]</scope>
    <source>
        <strain evidence="2">Tous</strain>
    </source>
</reference>
<dbReference type="EMBL" id="PXVC01000017">
    <property type="protein sequence ID" value="PSI01870.1"/>
    <property type="molecule type" value="Genomic_DNA"/>
</dbReference>
<dbReference type="RefSeq" id="WP_133165162.1">
    <property type="nucleotide sequence ID" value="NZ_PXVC01000017.1"/>
</dbReference>
<keyword evidence="2" id="KW-1185">Reference proteome</keyword>
<sequence>MLAVLLPLLLGQIIPSVKQTQFLKPAQNLRDSRYCEIVPIFRRGLNFQIPVFNTAGLNDCPADLWARQNATEIAKKYNAFMVKLNGPRYWTMDFIKAEKTTESGRVVEFNGLQMRERATISLNLVDIINLQKPYQAHSVMRNTVFGYLKGKKVYELSSPTGEVFRMQSYAQIVDPSLNINNLDSLGDRLKLPQGWKYQVKILNKDSKLKADGIAYVLQDDFQNSYQKQTNLP</sequence>